<dbReference type="InterPro" id="IPR018319">
    <property type="entry name" value="SelA-like"/>
</dbReference>
<dbReference type="InterPro" id="IPR025862">
    <property type="entry name" value="SelA_trans_N_dom"/>
</dbReference>
<dbReference type="PANTHER" id="PTHR32328:SF0">
    <property type="entry name" value="L-SERYL-TRNA(SEC) SELENIUM TRANSFERASE"/>
    <property type="match status" value="1"/>
</dbReference>
<evidence type="ECO:0000313" key="11">
    <source>
        <dbReference type="EMBL" id="MBI5171042.1"/>
    </source>
</evidence>
<comment type="pathway">
    <text evidence="8">Aminoacyl-tRNA biosynthesis; selenocysteinyl-tRNA(Sec) biosynthesis; selenocysteinyl-tRNA(Sec) from L-seryl-tRNA(Sec) (bacterial route): step 1/1.</text>
</comment>
<dbReference type="EMBL" id="JACRIW010000116">
    <property type="protein sequence ID" value="MBI5171042.1"/>
    <property type="molecule type" value="Genomic_DNA"/>
</dbReference>
<comment type="catalytic activity">
    <reaction evidence="8">
        <text>L-seryl-tRNA(Sec) + selenophosphate + H(+) = L-selenocysteinyl-tRNA(Sec) + phosphate</text>
        <dbReference type="Rhea" id="RHEA:22728"/>
        <dbReference type="Rhea" id="RHEA-COMP:9742"/>
        <dbReference type="Rhea" id="RHEA-COMP:9743"/>
        <dbReference type="ChEBI" id="CHEBI:15378"/>
        <dbReference type="ChEBI" id="CHEBI:16144"/>
        <dbReference type="ChEBI" id="CHEBI:43474"/>
        <dbReference type="ChEBI" id="CHEBI:78533"/>
        <dbReference type="ChEBI" id="CHEBI:78573"/>
        <dbReference type="EC" id="2.9.1.1"/>
    </reaction>
</comment>
<evidence type="ECO:0000313" key="12">
    <source>
        <dbReference type="Proteomes" id="UP000696931"/>
    </source>
</evidence>
<keyword evidence="3 8" id="KW-0808">Transferase</keyword>
<comment type="caution">
    <text evidence="11">The sequence shown here is derived from an EMBL/GenBank/DDBJ whole genome shotgun (WGS) entry which is preliminary data.</text>
</comment>
<comment type="subcellular location">
    <subcellularLocation>
        <location evidence="8">Cytoplasm</location>
    </subcellularLocation>
</comment>
<evidence type="ECO:0000256" key="5">
    <source>
        <dbReference type="ARBA" id="ARBA00022917"/>
    </source>
</evidence>
<dbReference type="Proteomes" id="UP000696931">
    <property type="component" value="Unassembled WGS sequence"/>
</dbReference>
<dbReference type="NCBIfam" id="TIGR00474">
    <property type="entry name" value="selA"/>
    <property type="match status" value="1"/>
</dbReference>
<dbReference type="GO" id="GO:0001514">
    <property type="term" value="P:selenocysteine incorporation"/>
    <property type="evidence" value="ECO:0007669"/>
    <property type="project" value="UniProtKB-UniRule"/>
</dbReference>
<proteinExistence type="inferred from homology"/>
<reference evidence="11" key="1">
    <citation type="submission" date="2020-07" db="EMBL/GenBank/DDBJ databases">
        <title>Huge and variable diversity of episymbiotic CPR bacteria and DPANN archaea in groundwater ecosystems.</title>
        <authorList>
            <person name="He C.Y."/>
            <person name="Keren R."/>
            <person name="Whittaker M."/>
            <person name="Farag I.F."/>
            <person name="Doudna J."/>
            <person name="Cate J.H.D."/>
            <person name="Banfield J.F."/>
        </authorList>
    </citation>
    <scope>NUCLEOTIDE SEQUENCE</scope>
    <source>
        <strain evidence="11">NC_groundwater_1813_Pr3_B-0.1um_71_17</strain>
    </source>
</reference>
<keyword evidence="2 8" id="KW-0963">Cytoplasm</keyword>
<dbReference type="Gene3D" id="3.90.1150.180">
    <property type="match status" value="1"/>
</dbReference>
<organism evidence="11 12">
    <name type="scientific">Eiseniibacteriota bacterium</name>
    <dbReference type="NCBI Taxonomy" id="2212470"/>
    <lineage>
        <taxon>Bacteria</taxon>
        <taxon>Candidatus Eiseniibacteriota</taxon>
    </lineage>
</organism>
<protein>
    <recommendedName>
        <fullName evidence="8">L-seryl-tRNA(Sec) selenium transferase</fullName>
        <ecNumber evidence="8">2.9.1.1</ecNumber>
    </recommendedName>
    <alternativeName>
        <fullName evidence="8">Selenocysteine synthase</fullName>
        <shortName evidence="8">Sec synthase</shortName>
    </alternativeName>
    <alternativeName>
        <fullName evidence="8">Selenocysteinyl-tRNA(Sec) synthase</fullName>
    </alternativeName>
</protein>
<name>A0A933W9V8_UNCEI</name>
<feature type="modified residue" description="N6-(pyridoxal phosphate)lysine" evidence="8 9">
    <location>
        <position position="298"/>
    </location>
</feature>
<evidence type="ECO:0000256" key="9">
    <source>
        <dbReference type="PIRSR" id="PIRSR618319-50"/>
    </source>
</evidence>
<dbReference type="GO" id="GO:0004125">
    <property type="term" value="F:L-seryl-tRNA(Sec) selenium transferase activity"/>
    <property type="evidence" value="ECO:0007669"/>
    <property type="project" value="UniProtKB-UniRule"/>
</dbReference>
<comment type="similarity">
    <text evidence="7 8">Belongs to the SelA family.</text>
</comment>
<evidence type="ECO:0000256" key="4">
    <source>
        <dbReference type="ARBA" id="ARBA00022898"/>
    </source>
</evidence>
<evidence type="ECO:0000256" key="3">
    <source>
        <dbReference type="ARBA" id="ARBA00022679"/>
    </source>
</evidence>
<dbReference type="InterPro" id="IPR015424">
    <property type="entry name" value="PyrdxlP-dep_Trfase"/>
</dbReference>
<dbReference type="GO" id="GO:0005737">
    <property type="term" value="C:cytoplasm"/>
    <property type="evidence" value="ECO:0007669"/>
    <property type="project" value="UniProtKB-SubCell"/>
</dbReference>
<dbReference type="HAMAP" id="MF_00423">
    <property type="entry name" value="SelA"/>
    <property type="match status" value="1"/>
</dbReference>
<evidence type="ECO:0000256" key="7">
    <source>
        <dbReference type="ARBA" id="ARBA00044507"/>
    </source>
</evidence>
<accession>A0A933W9V8</accession>
<dbReference type="Pfam" id="PF03841">
    <property type="entry name" value="SelA"/>
    <property type="match status" value="1"/>
</dbReference>
<dbReference type="PANTHER" id="PTHR32328">
    <property type="entry name" value="L-SERYL-TRNA(SEC) SELENIUM TRANSFERASE"/>
    <property type="match status" value="1"/>
</dbReference>
<dbReference type="InterPro" id="IPR004534">
    <property type="entry name" value="SelA_trans"/>
</dbReference>
<dbReference type="InterPro" id="IPR015421">
    <property type="entry name" value="PyrdxlP-dep_Trfase_major"/>
</dbReference>
<dbReference type="AlphaFoldDB" id="A0A933W9V8"/>
<dbReference type="GO" id="GO:0001717">
    <property type="term" value="P:conversion of seryl-tRNAsec to selenocys-tRNAsec"/>
    <property type="evidence" value="ECO:0007669"/>
    <property type="project" value="UniProtKB-UniRule"/>
</dbReference>
<evidence type="ECO:0000256" key="1">
    <source>
        <dbReference type="ARBA" id="ARBA00001933"/>
    </source>
</evidence>
<keyword evidence="6 8" id="KW-0711">Selenium</keyword>
<evidence type="ECO:0000259" key="10">
    <source>
        <dbReference type="Pfam" id="PF12390"/>
    </source>
</evidence>
<dbReference type="Pfam" id="PF12390">
    <property type="entry name" value="Se-cys_synth_N"/>
    <property type="match status" value="1"/>
</dbReference>
<keyword evidence="4 8" id="KW-0663">Pyridoxal phosphate</keyword>
<evidence type="ECO:0000256" key="6">
    <source>
        <dbReference type="ARBA" id="ARBA00023266"/>
    </source>
</evidence>
<comment type="function">
    <text evidence="8">Converts seryl-tRNA(Sec) to selenocysteinyl-tRNA(Sec) required for selenoprotein biosynthesis.</text>
</comment>
<evidence type="ECO:0000256" key="8">
    <source>
        <dbReference type="HAMAP-Rule" id="MF_00423"/>
    </source>
</evidence>
<sequence>MPKPASRSLRALPAVETLLQHEVLAAVLRDLPRTFAVGAARAVIAEARAVLAKSRTGAAPAVEALAEAAAARAWRDATPQLRRVLNATGIVLHTNLGRAPLPEAARRAVAEVAAGYSSLEFDLGTGRRGDRGAGVERQLARLTGAEAAAVVNNGAAAVLLALSALAAGRKVLVSRGELVEIGGAFRVPEIMEKSGATLVEVGATNRTHLRDYKKALERHDGVAAILRVHPSNFRIEGFTARPSLNELATLARAHRLPLIEDLGSGALVDLAEFGLEHEPTVSESLAAGASVVTCSGDKLLGGAQAGLVLGGKAWLAKIRKDPFARAMRADKLALAALEATLLLYADPERAKTDIPVLAALHVSERALAERAERLAHEIAARVEGVGTKLGKGAGEVGGGSLPRTLLHGPVVEVTHPKLSAAELERRARAASPPVIGTVKANKVRLDPRTLSESEVGIAATALAKAWNA</sequence>
<evidence type="ECO:0000256" key="2">
    <source>
        <dbReference type="ARBA" id="ARBA00022490"/>
    </source>
</evidence>
<dbReference type="Gene3D" id="3.40.640.10">
    <property type="entry name" value="Type I PLP-dependent aspartate aminotransferase-like (Major domain)"/>
    <property type="match status" value="1"/>
</dbReference>
<gene>
    <name evidence="8" type="primary">selA</name>
    <name evidence="11" type="ORF">HZA61_16270</name>
</gene>
<dbReference type="SUPFAM" id="SSF53383">
    <property type="entry name" value="PLP-dependent transferases"/>
    <property type="match status" value="1"/>
</dbReference>
<dbReference type="EC" id="2.9.1.1" evidence="8"/>
<comment type="cofactor">
    <cofactor evidence="1 8 9">
        <name>pyridoxal 5'-phosphate</name>
        <dbReference type="ChEBI" id="CHEBI:597326"/>
    </cofactor>
</comment>
<keyword evidence="5 8" id="KW-0648">Protein biosynthesis</keyword>
<feature type="domain" description="L-seryl-tRNA selenium transferase N-terminal" evidence="10">
    <location>
        <begin position="9"/>
        <end position="48"/>
    </location>
</feature>